<protein>
    <recommendedName>
        <fullName evidence="1">Aminoglycoside phosphotransferase domain-containing protein</fullName>
    </recommendedName>
</protein>
<accession>A0AA39JAD7</accession>
<comment type="caution">
    <text evidence="2">The sequence shown here is derived from an EMBL/GenBank/DDBJ whole genome shotgun (WGS) entry which is preliminary data.</text>
</comment>
<dbReference type="SUPFAM" id="SSF56112">
    <property type="entry name" value="Protein kinase-like (PK-like)"/>
    <property type="match status" value="1"/>
</dbReference>
<keyword evidence="3" id="KW-1185">Reference proteome</keyword>
<proteinExistence type="predicted"/>
<dbReference type="EMBL" id="JAUEPS010000101">
    <property type="protein sequence ID" value="KAK0438161.1"/>
    <property type="molecule type" value="Genomic_DNA"/>
</dbReference>
<sequence length="246" mass="28801">WKIAPDAVAKRCNLHEPYMMTYVVSRSTSIRIPKVQRVLPVREEELFPGCYLIWLVMDFIDGDVMEMAWPKISWLQKSVQELHQIPVPRSNIPGPFDSTGKALACSGYYFSETGVGPFESYSAMADWFDHRRYFLLVDLHVNYGSFKLHLYPMLDASYPLVLCHMDLNMRDILVDKRGDVWLVDWGKAGAFPPWFEYANMVLFARVAIKERRLPKSWLFFAPFIAGNYRWCEAEYLCHLEYAFERS</sequence>
<evidence type="ECO:0000313" key="2">
    <source>
        <dbReference type="EMBL" id="KAK0438161.1"/>
    </source>
</evidence>
<dbReference type="InterPro" id="IPR051678">
    <property type="entry name" value="AGP_Transferase"/>
</dbReference>
<dbReference type="Proteomes" id="UP001175211">
    <property type="component" value="Unassembled WGS sequence"/>
</dbReference>
<reference evidence="2" key="1">
    <citation type="submission" date="2023-06" db="EMBL/GenBank/DDBJ databases">
        <authorList>
            <consortium name="Lawrence Berkeley National Laboratory"/>
            <person name="Ahrendt S."/>
            <person name="Sahu N."/>
            <person name="Indic B."/>
            <person name="Wong-Bajracharya J."/>
            <person name="Merenyi Z."/>
            <person name="Ke H.-M."/>
            <person name="Monk M."/>
            <person name="Kocsube S."/>
            <person name="Drula E."/>
            <person name="Lipzen A."/>
            <person name="Balint B."/>
            <person name="Henrissat B."/>
            <person name="Andreopoulos B."/>
            <person name="Martin F.M."/>
            <person name="Harder C.B."/>
            <person name="Rigling D."/>
            <person name="Ford K.L."/>
            <person name="Foster G.D."/>
            <person name="Pangilinan J."/>
            <person name="Papanicolaou A."/>
            <person name="Barry K."/>
            <person name="LaButti K."/>
            <person name="Viragh M."/>
            <person name="Koriabine M."/>
            <person name="Yan M."/>
            <person name="Riley R."/>
            <person name="Champramary S."/>
            <person name="Plett K.L."/>
            <person name="Tsai I.J."/>
            <person name="Slot J."/>
            <person name="Sipos G."/>
            <person name="Plett J."/>
            <person name="Nagy L.G."/>
            <person name="Grigoriev I.V."/>
        </authorList>
    </citation>
    <scope>NUCLEOTIDE SEQUENCE</scope>
    <source>
        <strain evidence="2">CCBAS 213</strain>
    </source>
</reference>
<organism evidence="2 3">
    <name type="scientific">Armillaria tabescens</name>
    <name type="common">Ringless honey mushroom</name>
    <name type="synonym">Agaricus tabescens</name>
    <dbReference type="NCBI Taxonomy" id="1929756"/>
    <lineage>
        <taxon>Eukaryota</taxon>
        <taxon>Fungi</taxon>
        <taxon>Dikarya</taxon>
        <taxon>Basidiomycota</taxon>
        <taxon>Agaricomycotina</taxon>
        <taxon>Agaricomycetes</taxon>
        <taxon>Agaricomycetidae</taxon>
        <taxon>Agaricales</taxon>
        <taxon>Marasmiineae</taxon>
        <taxon>Physalacriaceae</taxon>
        <taxon>Desarmillaria</taxon>
    </lineage>
</organism>
<dbReference type="Pfam" id="PF01636">
    <property type="entry name" value="APH"/>
    <property type="match status" value="1"/>
</dbReference>
<gene>
    <name evidence="2" type="ORF">EV420DRAFT_1280252</name>
</gene>
<dbReference type="GeneID" id="85351741"/>
<dbReference type="PANTHER" id="PTHR21310">
    <property type="entry name" value="AMINOGLYCOSIDE PHOSPHOTRANSFERASE-RELATED-RELATED"/>
    <property type="match status" value="1"/>
</dbReference>
<evidence type="ECO:0000313" key="3">
    <source>
        <dbReference type="Proteomes" id="UP001175211"/>
    </source>
</evidence>
<dbReference type="InterPro" id="IPR002575">
    <property type="entry name" value="Aminoglycoside_PTrfase"/>
</dbReference>
<dbReference type="PANTHER" id="PTHR21310:SF39">
    <property type="entry name" value="AMINOGLYCOSIDE PHOSPHOTRANSFERASE DOMAIN-CONTAINING PROTEIN"/>
    <property type="match status" value="1"/>
</dbReference>
<name>A0AA39JAD7_ARMTA</name>
<dbReference type="AlphaFoldDB" id="A0AA39JAD7"/>
<evidence type="ECO:0000259" key="1">
    <source>
        <dbReference type="Pfam" id="PF01636"/>
    </source>
</evidence>
<dbReference type="InterPro" id="IPR011009">
    <property type="entry name" value="Kinase-like_dom_sf"/>
</dbReference>
<feature type="domain" description="Aminoglycoside phosphotransferase" evidence="1">
    <location>
        <begin position="149"/>
        <end position="202"/>
    </location>
</feature>
<dbReference type="Gene3D" id="3.90.1200.10">
    <property type="match status" value="1"/>
</dbReference>
<dbReference type="RefSeq" id="XP_060322841.1">
    <property type="nucleotide sequence ID" value="XM_060468193.1"/>
</dbReference>
<feature type="non-terminal residue" evidence="2">
    <location>
        <position position="246"/>
    </location>
</feature>